<evidence type="ECO:0000259" key="5">
    <source>
        <dbReference type="PROSITE" id="PS00716"/>
    </source>
</evidence>
<dbReference type="EMBL" id="JAIHOM010000130">
    <property type="protein sequence ID" value="MCW6038366.1"/>
    <property type="molecule type" value="Genomic_DNA"/>
</dbReference>
<keyword evidence="3" id="KW-0238">DNA-binding</keyword>
<comment type="caution">
    <text evidence="6">The sequence shown here is derived from an EMBL/GenBank/DDBJ whole genome shotgun (WGS) entry which is preliminary data.</text>
</comment>
<dbReference type="Pfam" id="PF00140">
    <property type="entry name" value="Sigma70_r1_2"/>
    <property type="match status" value="1"/>
</dbReference>
<reference evidence="6 7" key="1">
    <citation type="submission" date="2021-08" db="EMBL/GenBank/DDBJ databases">
        <title>Draft genome sequence of Spirulina subsalsa with high tolerance to salinity and hype-accumulation of phycocyanin.</title>
        <authorList>
            <person name="Pei H."/>
            <person name="Jiang L."/>
        </authorList>
    </citation>
    <scope>NUCLEOTIDE SEQUENCE [LARGE SCALE GENOMIC DNA]</scope>
    <source>
        <strain evidence="6 7">FACHB-351</strain>
    </source>
</reference>
<dbReference type="InterPro" id="IPR007630">
    <property type="entry name" value="RNA_pol_sigma70_r4"/>
</dbReference>
<dbReference type="Pfam" id="PF04545">
    <property type="entry name" value="Sigma70_r4"/>
    <property type="match status" value="1"/>
</dbReference>
<dbReference type="SUPFAM" id="SSF88946">
    <property type="entry name" value="Sigma2 domain of RNA polymerase sigma factors"/>
    <property type="match status" value="1"/>
</dbReference>
<dbReference type="InterPro" id="IPR000943">
    <property type="entry name" value="RNA_pol_sigma70"/>
</dbReference>
<accession>A0ABT3LA34</accession>
<dbReference type="Proteomes" id="UP001526426">
    <property type="component" value="Unassembled WGS sequence"/>
</dbReference>
<dbReference type="InterPro" id="IPR036388">
    <property type="entry name" value="WH-like_DNA-bd_sf"/>
</dbReference>
<keyword evidence="1" id="KW-0805">Transcription regulation</keyword>
<dbReference type="InterPro" id="IPR013325">
    <property type="entry name" value="RNA_pol_sigma_r2"/>
</dbReference>
<dbReference type="PRINTS" id="PR00046">
    <property type="entry name" value="SIGMA70FCT"/>
</dbReference>
<dbReference type="InterPro" id="IPR007627">
    <property type="entry name" value="RNA_pol_sigma70_r2"/>
</dbReference>
<proteinExistence type="predicted"/>
<feature type="domain" description="RNA polymerase sigma-70" evidence="5">
    <location>
        <begin position="335"/>
        <end position="361"/>
    </location>
</feature>
<organism evidence="6 7">
    <name type="scientific">Spirulina subsalsa FACHB-351</name>
    <dbReference type="NCBI Taxonomy" id="234711"/>
    <lineage>
        <taxon>Bacteria</taxon>
        <taxon>Bacillati</taxon>
        <taxon>Cyanobacteriota</taxon>
        <taxon>Cyanophyceae</taxon>
        <taxon>Spirulinales</taxon>
        <taxon>Spirulinaceae</taxon>
        <taxon>Spirulina</taxon>
    </lineage>
</organism>
<evidence type="ECO:0000313" key="7">
    <source>
        <dbReference type="Proteomes" id="UP001526426"/>
    </source>
</evidence>
<keyword evidence="4" id="KW-0804">Transcription</keyword>
<name>A0ABT3LA34_9CYAN</name>
<dbReference type="Pfam" id="PF04539">
    <property type="entry name" value="Sigma70_r3"/>
    <property type="match status" value="2"/>
</dbReference>
<dbReference type="PANTHER" id="PTHR30603">
    <property type="entry name" value="RNA POLYMERASE SIGMA FACTOR RPO"/>
    <property type="match status" value="1"/>
</dbReference>
<dbReference type="SUPFAM" id="SSF88659">
    <property type="entry name" value="Sigma3 and sigma4 domains of RNA polymerase sigma factors"/>
    <property type="match status" value="2"/>
</dbReference>
<dbReference type="PANTHER" id="PTHR30603:SF62">
    <property type="entry name" value="RNA POLYMERASE SIGMA FACTOR SIGA"/>
    <property type="match status" value="1"/>
</dbReference>
<evidence type="ECO:0000256" key="1">
    <source>
        <dbReference type="ARBA" id="ARBA00023015"/>
    </source>
</evidence>
<dbReference type="Pfam" id="PF04542">
    <property type="entry name" value="Sigma70_r2"/>
    <property type="match status" value="1"/>
</dbReference>
<dbReference type="InterPro" id="IPR017848">
    <property type="entry name" value="RNA_pol_sigma_RpoD/SigA_cyanob"/>
</dbReference>
<keyword evidence="2" id="KW-0731">Sigma factor</keyword>
<evidence type="ECO:0000313" key="6">
    <source>
        <dbReference type="EMBL" id="MCW6038366.1"/>
    </source>
</evidence>
<dbReference type="CDD" id="cd06171">
    <property type="entry name" value="Sigma70_r4"/>
    <property type="match status" value="1"/>
</dbReference>
<dbReference type="Gene3D" id="1.10.10.10">
    <property type="entry name" value="Winged helix-like DNA-binding domain superfamily/Winged helix DNA-binding domain"/>
    <property type="match status" value="2"/>
</dbReference>
<dbReference type="NCBIfam" id="TIGR02937">
    <property type="entry name" value="sigma70-ECF"/>
    <property type="match status" value="1"/>
</dbReference>
<evidence type="ECO:0000256" key="4">
    <source>
        <dbReference type="ARBA" id="ARBA00023163"/>
    </source>
</evidence>
<dbReference type="InterPro" id="IPR050239">
    <property type="entry name" value="Sigma-70_RNA_pol_init_factors"/>
</dbReference>
<keyword evidence="7" id="KW-1185">Reference proteome</keyword>
<dbReference type="NCBIfam" id="TIGR02997">
    <property type="entry name" value="Sig70-cyanoRpoD"/>
    <property type="match status" value="1"/>
</dbReference>
<dbReference type="InterPro" id="IPR009042">
    <property type="entry name" value="RNA_pol_sigma70_r1_2"/>
</dbReference>
<gene>
    <name evidence="6" type="ORF">K4A83_19110</name>
</gene>
<dbReference type="InterPro" id="IPR013324">
    <property type="entry name" value="RNA_pol_sigma_r3/r4-like"/>
</dbReference>
<dbReference type="PROSITE" id="PS00716">
    <property type="entry name" value="SIGMA70_2"/>
    <property type="match status" value="1"/>
</dbReference>
<dbReference type="Gene3D" id="1.10.601.10">
    <property type="entry name" value="RNA Polymerase Primary Sigma Factor"/>
    <property type="match status" value="1"/>
</dbReference>
<dbReference type="InterPro" id="IPR007624">
    <property type="entry name" value="RNA_pol_sigma70_r3"/>
</dbReference>
<sequence>MSLAEFKPNNLQNDNNKIVEINNIVEIAASGSPVAIGDRNPSANPTLTLTKTNPKTGRVDSDDTVGAFFKEMARYPLLKPDEEVELAQCVKAVVAIEELREELEEQLDRPPTSTEVANALGITERQLEQRLYQGRVAKRKMIRSNLRLVVSIAKRYLNRGVPFLDLIQEGAIGLNRAAEKFDPNKGYKFSTYAYWWIRQAITRTIANDARTIRLPIHIVEKLNKLKKAQRILKQQLKRNPKEEELAAELDVTPSQLRHLLQLRRQSLSLNHRVGKGEDTELVDLLEDNDLQLPEEQMSEIMMRQEIGEVLSDVLTEREKDVISLRYGLNTSQPYTLEEVGGMFNLSRERVRQIQSKAMRKLRRPQVARRLKGWLS</sequence>
<evidence type="ECO:0000256" key="3">
    <source>
        <dbReference type="ARBA" id="ARBA00023125"/>
    </source>
</evidence>
<protein>
    <submittedName>
        <fullName evidence="6">RpoD/SigA family RNA polymerase sigma factor</fullName>
    </submittedName>
</protein>
<evidence type="ECO:0000256" key="2">
    <source>
        <dbReference type="ARBA" id="ARBA00023082"/>
    </source>
</evidence>
<dbReference type="RefSeq" id="WP_265266272.1">
    <property type="nucleotide sequence ID" value="NZ_JAIHOM010000130.1"/>
</dbReference>
<dbReference type="InterPro" id="IPR014284">
    <property type="entry name" value="RNA_pol_sigma-70_dom"/>
</dbReference>